<comment type="caution">
    <text evidence="4">The sequence shown here is derived from an EMBL/GenBank/DDBJ whole genome shotgun (WGS) entry which is preliminary data.</text>
</comment>
<feature type="compositionally biased region" description="Basic residues" evidence="3">
    <location>
        <begin position="741"/>
        <end position="760"/>
    </location>
</feature>
<dbReference type="PANTHER" id="PTHR44858:SF1">
    <property type="entry name" value="UDP-N-ACETYLGLUCOSAMINE--PEPTIDE N-ACETYLGLUCOSAMINYLTRANSFERASE SPINDLY-RELATED"/>
    <property type="match status" value="1"/>
</dbReference>
<feature type="compositionally biased region" description="Basic residues" evidence="3">
    <location>
        <begin position="778"/>
        <end position="787"/>
    </location>
</feature>
<dbReference type="Gene3D" id="1.25.40.10">
    <property type="entry name" value="Tetratricopeptide repeat domain"/>
    <property type="match status" value="2"/>
</dbReference>
<gene>
    <name evidence="4" type="ORF">BV898_05557</name>
</gene>
<accession>A0A1W0WZ93</accession>
<sequence length="1573" mass="182668">MESETNHQLRWKHLRDPERAAHYNIFAHLRPQVEERRFDRTDEEFRSKLRCALNALSSNDSRHISRSSSSTTLPAPPQTSRVILEDDFIPSFRVSRDSLPENEIPEPKRKFLKVPLPETAGVAPRRSFYQRKKRYFIHRLARRHNTAKHHLLFHRYDHREYDRDVHRGVRGRGLLSGSELNFLSESSDSGSDFIDSDPESRRSISLRPIGETSEPNETKIETAELFDFNKDRMDCATHYLRQRTLNYLPPKEALQHKLRHLIQNYVQNSEQMWKAKGSVRPPMENAVQVNCPARLLETVWAYKKFWPTYRMKTKFAILKAHPKQKHPRLKVRGHAIRRRDGSRWQPDDPLHHRYDTLTGCHLRCGPRRYGSSNNHLGNHVRDHLPRLNRHSRSLTDLVVHLLHADKAFTYLYERVPPPSVAVGGMNFPLDEDFIRKVLGIIQQEPRFAQWTASPDRAAITTVKVVSYALPNGLVEALKLLETEPAEVLGADWHVRLTRKPGENRDLTVKIRKEIEALMNVAFNAKKTSFEFLSDGQNLPAGTSGPTMSVIEKIIMPCGNVGKLGLSGKGGSDWRREKGVSESENWDLTREEMMSGTAGNLEGVVSGRWLSGQRMLDRRFDEVPGVSDSWLNEDGIVVGGTSSLMSMGSDEGDEEKIIPRSPLDRQAFLDAKAAVETRRRLRQISRILCMAKQNDVFGKIVSRRLLINSRRSAQVEAHARRLQYADSSAEFAARPGSAPPFRPHHKKHHKKRKRPHHKRPHSASGYSKSSLKPQSGLSSKKRMRRVKPFRRVEVTRTGRAEYYLPFSAIERTKMIERRHERLRKRFYQPLQKCLSGEPKRNRSFGCPEFSGAKERDAQRITVDELVDAFRKDGKVVDVWRGLRYTLKCWPYDARAFINRADFEKDYDYAMGDIRTSVDYTGYTTMSALAFACICYHKNQLFRALSYFVLAIQLTPVKTDNAVLRIQMYRALAILLFRTQQYTLALDVWIEASVIASSPDPVFFLFAARKTLEDIDTVELFFSPKLMMFSARLFWTTHRYAESFECITQCRLVKQYVHPAVRGIDCSDRAVTFLEILCNVRRQDNERAYLLAQKGCQRWETDIRFLTWFAFIKYHHTAKWRRRPWATYLIHRLCRLSPDNHFVWYAEARCRFYSQRNPRQALSCLMHVIKLAPKFYEAYFFRSTLRRILGAYRPALRDIRLCCDVYPRRALCWATFGYLALLVHRYQTALSCFMLTSSLKHRSKFNWIFLLRGWIFFKWEYFECAFEDFFLLLRRNPINPYVLKAVALTAWRHKGQKFVESLLAKYQRLLLPAFPAVWIVFGLSRFVQADKSTYARAVHVLQEVVHTHPLYPLARFNLGVALYWCLRPADAVIMFEALHDPERDERKERVMDELLRIHAYAGLGICLFLTSQHARSLGILESIANTGFADSYFYLAFGFIRMVMKKPREAAMAFSKASHLEGHNSEIKLIVAAIYMLYNCIKKAITFYDKLVCGEDVHYARLALLNRAYGLAKLEDYPAAARDLKTLNEHHPDFAASYQMQIESLALDVKIKGRRKLLATNALPQHKLMRHPTLS</sequence>
<dbReference type="InterPro" id="IPR050498">
    <property type="entry name" value="Ycf3"/>
</dbReference>
<dbReference type="SUPFAM" id="SSF48452">
    <property type="entry name" value="TPR-like"/>
    <property type="match status" value="1"/>
</dbReference>
<organism evidence="4 5">
    <name type="scientific">Hypsibius exemplaris</name>
    <name type="common">Freshwater tardigrade</name>
    <dbReference type="NCBI Taxonomy" id="2072580"/>
    <lineage>
        <taxon>Eukaryota</taxon>
        <taxon>Metazoa</taxon>
        <taxon>Ecdysozoa</taxon>
        <taxon>Tardigrada</taxon>
        <taxon>Eutardigrada</taxon>
        <taxon>Parachela</taxon>
        <taxon>Hypsibioidea</taxon>
        <taxon>Hypsibiidae</taxon>
        <taxon>Hypsibius</taxon>
    </lineage>
</organism>
<dbReference type="PANTHER" id="PTHR44858">
    <property type="entry name" value="TETRATRICOPEPTIDE REPEAT PROTEIN 6"/>
    <property type="match status" value="1"/>
</dbReference>
<feature type="region of interest" description="Disordered" evidence="3">
    <location>
        <begin position="185"/>
        <end position="215"/>
    </location>
</feature>
<dbReference type="Proteomes" id="UP000192578">
    <property type="component" value="Unassembled WGS sequence"/>
</dbReference>
<dbReference type="OrthoDB" id="10646039at2759"/>
<feature type="compositionally biased region" description="Polar residues" evidence="3">
    <location>
        <begin position="763"/>
        <end position="777"/>
    </location>
</feature>
<evidence type="ECO:0000313" key="4">
    <source>
        <dbReference type="EMBL" id="OQV20513.1"/>
    </source>
</evidence>
<name>A0A1W0WZ93_HYPEX</name>
<dbReference type="EMBL" id="MTYJ01000030">
    <property type="protein sequence ID" value="OQV20513.1"/>
    <property type="molecule type" value="Genomic_DNA"/>
</dbReference>
<dbReference type="SMART" id="SM00028">
    <property type="entry name" value="TPR"/>
    <property type="match status" value="5"/>
</dbReference>
<dbReference type="InterPro" id="IPR019734">
    <property type="entry name" value="TPR_rpt"/>
</dbReference>
<keyword evidence="2" id="KW-0802">TPR repeat</keyword>
<protein>
    <submittedName>
        <fullName evidence="4">Uncharacterized protein</fullName>
    </submittedName>
</protein>
<evidence type="ECO:0000256" key="1">
    <source>
        <dbReference type="ARBA" id="ARBA00022737"/>
    </source>
</evidence>
<keyword evidence="1" id="KW-0677">Repeat</keyword>
<keyword evidence="5" id="KW-1185">Reference proteome</keyword>
<proteinExistence type="predicted"/>
<evidence type="ECO:0000256" key="2">
    <source>
        <dbReference type="ARBA" id="ARBA00022803"/>
    </source>
</evidence>
<evidence type="ECO:0000313" key="5">
    <source>
        <dbReference type="Proteomes" id="UP000192578"/>
    </source>
</evidence>
<dbReference type="InterPro" id="IPR011990">
    <property type="entry name" value="TPR-like_helical_dom_sf"/>
</dbReference>
<feature type="region of interest" description="Disordered" evidence="3">
    <location>
        <begin position="725"/>
        <end position="787"/>
    </location>
</feature>
<dbReference type="SUPFAM" id="SSF81901">
    <property type="entry name" value="HCP-like"/>
    <property type="match status" value="1"/>
</dbReference>
<reference evidence="5" key="1">
    <citation type="submission" date="2017-01" db="EMBL/GenBank/DDBJ databases">
        <title>Comparative genomics of anhydrobiosis in the tardigrade Hypsibius dujardini.</title>
        <authorList>
            <person name="Yoshida Y."/>
            <person name="Koutsovoulos G."/>
            <person name="Laetsch D."/>
            <person name="Stevens L."/>
            <person name="Kumar S."/>
            <person name="Horikawa D."/>
            <person name="Ishino K."/>
            <person name="Komine S."/>
            <person name="Tomita M."/>
            <person name="Blaxter M."/>
            <person name="Arakawa K."/>
        </authorList>
    </citation>
    <scope>NUCLEOTIDE SEQUENCE [LARGE SCALE GENOMIC DNA]</scope>
    <source>
        <strain evidence="5">Z151</strain>
    </source>
</reference>
<evidence type="ECO:0000256" key="3">
    <source>
        <dbReference type="SAM" id="MobiDB-lite"/>
    </source>
</evidence>